<dbReference type="AlphaFoldDB" id="A0A011NDJ1"/>
<dbReference type="PATRIC" id="fig|1454003.3.peg.1722"/>
<keyword evidence="1" id="KW-0472">Membrane</keyword>
<accession>A0A011NDJ1</accession>
<dbReference type="STRING" id="1454003.AW10_01670"/>
<feature type="transmembrane region" description="Helical" evidence="1">
    <location>
        <begin position="6"/>
        <end position="23"/>
    </location>
</feature>
<organism evidence="2 3">
    <name type="scientific">Candidatus Accumulibacter appositus</name>
    <dbReference type="NCBI Taxonomy" id="1454003"/>
    <lineage>
        <taxon>Bacteria</taxon>
        <taxon>Pseudomonadati</taxon>
        <taxon>Pseudomonadota</taxon>
        <taxon>Betaproteobacteria</taxon>
        <taxon>Candidatus Accumulibacter</taxon>
    </lineage>
</organism>
<keyword evidence="1" id="KW-0812">Transmembrane</keyword>
<protein>
    <submittedName>
        <fullName evidence="2">Uncharacterized protein</fullName>
    </submittedName>
</protein>
<name>A0A011NDJ1_9PROT</name>
<dbReference type="EMBL" id="JEMX01000029">
    <property type="protein sequence ID" value="EXI80763.1"/>
    <property type="molecule type" value="Genomic_DNA"/>
</dbReference>
<evidence type="ECO:0000313" key="3">
    <source>
        <dbReference type="Proteomes" id="UP000021816"/>
    </source>
</evidence>
<comment type="caution">
    <text evidence="2">The sequence shown here is derived from an EMBL/GenBank/DDBJ whole genome shotgun (WGS) entry which is preliminary data.</text>
</comment>
<gene>
    <name evidence="2" type="ORF">AW10_01670</name>
</gene>
<proteinExistence type="predicted"/>
<evidence type="ECO:0000256" key="1">
    <source>
        <dbReference type="SAM" id="Phobius"/>
    </source>
</evidence>
<sequence>MLEDLIVYAAVACAAMYAGWRLLPASARCSLAEHTATLALGLGLAKADPEAVVVRQRRAAARPESACGGGCSGCASKQGAQPVRFIKKRDS</sequence>
<evidence type="ECO:0000313" key="2">
    <source>
        <dbReference type="EMBL" id="EXI80763.1"/>
    </source>
</evidence>
<reference evidence="2 3" key="1">
    <citation type="submission" date="2014-02" db="EMBL/GenBank/DDBJ databases">
        <title>Expanding our view of genomic diversity in Candidatus Accumulibacter clades.</title>
        <authorList>
            <person name="Skennerton C.T."/>
            <person name="Barr J.J."/>
            <person name="Slater F.R."/>
            <person name="Bond P.L."/>
            <person name="Tyson G.W."/>
        </authorList>
    </citation>
    <scope>NUCLEOTIDE SEQUENCE [LARGE SCALE GENOMIC DNA]</scope>
    <source>
        <strain evidence="3">BA-92</strain>
    </source>
</reference>
<keyword evidence="1" id="KW-1133">Transmembrane helix</keyword>
<dbReference type="Proteomes" id="UP000021816">
    <property type="component" value="Unassembled WGS sequence"/>
</dbReference>